<dbReference type="PANTHER" id="PTHR13946">
    <property type="entry name" value="DNA-DIRECTED RNA POLYMERASE I,II,III"/>
    <property type="match status" value="1"/>
</dbReference>
<dbReference type="EMBL" id="JARPUR010000001">
    <property type="protein sequence ID" value="KAK4887583.1"/>
    <property type="molecule type" value="Genomic_DNA"/>
</dbReference>
<dbReference type="InterPro" id="IPR009025">
    <property type="entry name" value="RBP11-like_dimer"/>
</dbReference>
<dbReference type="InterPro" id="IPR036603">
    <property type="entry name" value="RBP11-like"/>
</dbReference>
<keyword evidence="4" id="KW-0804">Transcription</keyword>
<dbReference type="PANTHER" id="PTHR13946:SF28">
    <property type="entry name" value="DNA-DIRECTED RNA POLYMERASES I AND III SUBUNIT RPAC2"/>
    <property type="match status" value="1"/>
</dbReference>
<dbReference type="AlphaFoldDB" id="A0AAN7QPB6"/>
<keyword evidence="10" id="KW-1185">Reference proteome</keyword>
<dbReference type="GO" id="GO:0006362">
    <property type="term" value="P:transcription elongation by RNA polymerase I"/>
    <property type="evidence" value="ECO:0007669"/>
    <property type="project" value="TreeGrafter"/>
</dbReference>
<dbReference type="PROSITE" id="PS01154">
    <property type="entry name" value="RNA_POL_L_13KD"/>
    <property type="match status" value="1"/>
</dbReference>
<organism evidence="9 10">
    <name type="scientific">Aquatica leii</name>
    <dbReference type="NCBI Taxonomy" id="1421715"/>
    <lineage>
        <taxon>Eukaryota</taxon>
        <taxon>Metazoa</taxon>
        <taxon>Ecdysozoa</taxon>
        <taxon>Arthropoda</taxon>
        <taxon>Hexapoda</taxon>
        <taxon>Insecta</taxon>
        <taxon>Pterygota</taxon>
        <taxon>Neoptera</taxon>
        <taxon>Endopterygota</taxon>
        <taxon>Coleoptera</taxon>
        <taxon>Polyphaga</taxon>
        <taxon>Elateriformia</taxon>
        <taxon>Elateroidea</taxon>
        <taxon>Lampyridae</taxon>
        <taxon>Luciolinae</taxon>
        <taxon>Aquatica</taxon>
    </lineage>
</organism>
<sequence length="104" mass="11812">MPIAQLAGTDPAEEKSKTFVFHDEGHTMGNALRYVISSYDDVEFCGYTVPHPAESKMHLRIQMRNGRAIDALRRALKDLVKLCDHTIETFNEQLISFQTDQLST</sequence>
<dbReference type="FunFam" id="3.30.1360.10:FF:000006">
    <property type="entry name" value="DNA-directed RNA polymerases I and III subunit RPAC2"/>
    <property type="match status" value="1"/>
</dbReference>
<dbReference type="GO" id="GO:0046983">
    <property type="term" value="F:protein dimerization activity"/>
    <property type="evidence" value="ECO:0007669"/>
    <property type="project" value="InterPro"/>
</dbReference>
<name>A0AAN7QPB6_9COLE</name>
<comment type="subcellular location">
    <subcellularLocation>
        <location evidence="1">Nucleus</location>
    </subcellularLocation>
</comment>
<dbReference type="Pfam" id="PF13656">
    <property type="entry name" value="RNA_pol_L_2"/>
    <property type="match status" value="1"/>
</dbReference>
<dbReference type="GO" id="GO:0003899">
    <property type="term" value="F:DNA-directed RNA polymerase activity"/>
    <property type="evidence" value="ECO:0007669"/>
    <property type="project" value="InterPro"/>
</dbReference>
<evidence type="ECO:0000256" key="5">
    <source>
        <dbReference type="ARBA" id="ARBA00023242"/>
    </source>
</evidence>
<evidence type="ECO:0000313" key="10">
    <source>
        <dbReference type="Proteomes" id="UP001353858"/>
    </source>
</evidence>
<reference evidence="10" key="1">
    <citation type="submission" date="2023-01" db="EMBL/GenBank/DDBJ databases">
        <title>Key to firefly adult light organ development and bioluminescence: homeobox transcription factors regulate luciferase expression and transportation to peroxisome.</title>
        <authorList>
            <person name="Fu X."/>
        </authorList>
    </citation>
    <scope>NUCLEOTIDE SEQUENCE [LARGE SCALE GENOMIC DNA]</scope>
</reference>
<dbReference type="HAMAP" id="MF_00261">
    <property type="entry name" value="RNApol_arch_Rpo11"/>
    <property type="match status" value="1"/>
</dbReference>
<dbReference type="GO" id="GO:0005736">
    <property type="term" value="C:RNA polymerase I complex"/>
    <property type="evidence" value="ECO:0007669"/>
    <property type="project" value="TreeGrafter"/>
</dbReference>
<accession>A0AAN7QPB6</accession>
<dbReference type="CDD" id="cd07029">
    <property type="entry name" value="RNAP_I_III_AC19"/>
    <property type="match status" value="1"/>
</dbReference>
<dbReference type="Gene3D" id="3.30.1360.10">
    <property type="entry name" value="RNA polymerase, RBP11-like subunit"/>
    <property type="match status" value="1"/>
</dbReference>
<evidence type="ECO:0000256" key="2">
    <source>
        <dbReference type="ARBA" id="ARBA00022079"/>
    </source>
</evidence>
<evidence type="ECO:0000256" key="1">
    <source>
        <dbReference type="ARBA" id="ARBA00004123"/>
    </source>
</evidence>
<keyword evidence="3" id="KW-0240">DNA-directed RNA polymerase</keyword>
<evidence type="ECO:0000256" key="3">
    <source>
        <dbReference type="ARBA" id="ARBA00022478"/>
    </source>
</evidence>
<evidence type="ECO:0000259" key="8">
    <source>
        <dbReference type="Pfam" id="PF13656"/>
    </source>
</evidence>
<comment type="similarity">
    <text evidence="6">Belongs to the archaeal Rpo11/eukaryotic RPB11/RPC19 RNA polymerase subunit family.</text>
</comment>
<dbReference type="GO" id="GO:0006383">
    <property type="term" value="P:transcription by RNA polymerase III"/>
    <property type="evidence" value="ECO:0007669"/>
    <property type="project" value="TreeGrafter"/>
</dbReference>
<feature type="domain" description="DNA-directed RNA polymerase RBP11-like dimerisation" evidence="8">
    <location>
        <begin position="18"/>
        <end position="88"/>
    </location>
</feature>
<dbReference type="Proteomes" id="UP001353858">
    <property type="component" value="Unassembled WGS sequence"/>
</dbReference>
<evidence type="ECO:0000256" key="4">
    <source>
        <dbReference type="ARBA" id="ARBA00023163"/>
    </source>
</evidence>
<evidence type="ECO:0000313" key="9">
    <source>
        <dbReference type="EMBL" id="KAK4887583.1"/>
    </source>
</evidence>
<evidence type="ECO:0000256" key="7">
    <source>
        <dbReference type="ARBA" id="ARBA00031757"/>
    </source>
</evidence>
<dbReference type="SUPFAM" id="SSF55257">
    <property type="entry name" value="RBP11-like subunits of RNA polymerase"/>
    <property type="match status" value="1"/>
</dbReference>
<gene>
    <name evidence="9" type="ORF">RN001_003854</name>
</gene>
<keyword evidence="5" id="KW-0539">Nucleus</keyword>
<protein>
    <recommendedName>
        <fullName evidence="2">DNA-directed RNA polymerases I and III subunit RPAC2</fullName>
    </recommendedName>
    <alternativeName>
        <fullName evidence="7">DNA-directed RNA polymerase I subunit D</fullName>
    </alternativeName>
</protein>
<dbReference type="GO" id="GO:0005666">
    <property type="term" value="C:RNA polymerase III complex"/>
    <property type="evidence" value="ECO:0007669"/>
    <property type="project" value="TreeGrafter"/>
</dbReference>
<dbReference type="InterPro" id="IPR033898">
    <property type="entry name" value="RNAP_AC19"/>
</dbReference>
<dbReference type="InterPro" id="IPR008193">
    <property type="entry name" value="RNA_pol_Rpb11_13-16kDa_CS"/>
</dbReference>
<dbReference type="GO" id="GO:0003677">
    <property type="term" value="F:DNA binding"/>
    <property type="evidence" value="ECO:0007669"/>
    <property type="project" value="InterPro"/>
</dbReference>
<evidence type="ECO:0000256" key="6">
    <source>
        <dbReference type="ARBA" id="ARBA00025751"/>
    </source>
</evidence>
<dbReference type="InterPro" id="IPR022905">
    <property type="entry name" value="Rpo11-like"/>
</dbReference>
<proteinExistence type="inferred from homology"/>
<comment type="caution">
    <text evidence="9">The sequence shown here is derived from an EMBL/GenBank/DDBJ whole genome shotgun (WGS) entry which is preliminary data.</text>
</comment>